<accession>A0A518BFX4</accession>
<dbReference type="KEGG" id="pbap:Pla133_09440"/>
<evidence type="ECO:0000256" key="3">
    <source>
        <dbReference type="ARBA" id="ARBA00023180"/>
    </source>
</evidence>
<dbReference type="PROSITE" id="PS51470">
    <property type="entry name" value="FG_GAP"/>
    <property type="match status" value="1"/>
</dbReference>
<protein>
    <recommendedName>
        <fullName evidence="7">Cortical protein marker for cell polarity</fullName>
    </recommendedName>
</protein>
<keyword evidence="2" id="KW-0677">Repeat</keyword>
<evidence type="ECO:0000256" key="4">
    <source>
        <dbReference type="SAM" id="SignalP"/>
    </source>
</evidence>
<dbReference type="Pfam" id="PF14312">
    <property type="entry name" value="FG-GAP_2"/>
    <property type="match status" value="3"/>
</dbReference>
<evidence type="ECO:0000256" key="2">
    <source>
        <dbReference type="ARBA" id="ARBA00022737"/>
    </source>
</evidence>
<dbReference type="PANTHER" id="PTHR36220:SF1">
    <property type="entry name" value="GAMMA TUBULIN COMPLEX COMPONENT C-TERMINAL DOMAIN-CONTAINING PROTEIN"/>
    <property type="match status" value="1"/>
</dbReference>
<keyword evidence="1 4" id="KW-0732">Signal</keyword>
<dbReference type="AlphaFoldDB" id="A0A518BFX4"/>
<reference evidence="5 6" key="1">
    <citation type="submission" date="2019-02" db="EMBL/GenBank/DDBJ databases">
        <title>Deep-cultivation of Planctomycetes and their phenomic and genomic characterization uncovers novel biology.</title>
        <authorList>
            <person name="Wiegand S."/>
            <person name="Jogler M."/>
            <person name="Boedeker C."/>
            <person name="Pinto D."/>
            <person name="Vollmers J."/>
            <person name="Rivas-Marin E."/>
            <person name="Kohn T."/>
            <person name="Peeters S.H."/>
            <person name="Heuer A."/>
            <person name="Rast P."/>
            <person name="Oberbeckmann S."/>
            <person name="Bunk B."/>
            <person name="Jeske O."/>
            <person name="Meyerdierks A."/>
            <person name="Storesund J.E."/>
            <person name="Kallscheuer N."/>
            <person name="Luecker S."/>
            <person name="Lage O.M."/>
            <person name="Pohl T."/>
            <person name="Merkel B.J."/>
            <person name="Hornburger P."/>
            <person name="Mueller R.-W."/>
            <person name="Bruemmer F."/>
            <person name="Labrenz M."/>
            <person name="Spormann A.M."/>
            <person name="Op den Camp H."/>
            <person name="Overmann J."/>
            <person name="Amann R."/>
            <person name="Jetten M.S.M."/>
            <person name="Mascher T."/>
            <person name="Medema M.H."/>
            <person name="Devos D.P."/>
            <person name="Kaster A.-K."/>
            <person name="Ovreas L."/>
            <person name="Rohde M."/>
            <person name="Galperin M.Y."/>
            <person name="Jogler C."/>
        </authorList>
    </citation>
    <scope>NUCLEOTIDE SEQUENCE [LARGE SCALE GENOMIC DNA]</scope>
    <source>
        <strain evidence="5 6">Pla133</strain>
    </source>
</reference>
<dbReference type="RefSeq" id="WP_145062916.1">
    <property type="nucleotide sequence ID" value="NZ_CP036287.1"/>
</dbReference>
<dbReference type="InterPro" id="IPR013517">
    <property type="entry name" value="FG-GAP"/>
</dbReference>
<evidence type="ECO:0000256" key="1">
    <source>
        <dbReference type="ARBA" id="ARBA00022729"/>
    </source>
</evidence>
<dbReference type="Gene3D" id="2.130.10.130">
    <property type="entry name" value="Integrin alpha, N-terminal"/>
    <property type="match status" value="2"/>
</dbReference>
<gene>
    <name evidence="5" type="ORF">Pla133_09440</name>
</gene>
<evidence type="ECO:0008006" key="7">
    <source>
        <dbReference type="Google" id="ProtNLM"/>
    </source>
</evidence>
<feature type="signal peptide" evidence="4">
    <location>
        <begin position="1"/>
        <end position="22"/>
    </location>
</feature>
<dbReference type="Proteomes" id="UP000316921">
    <property type="component" value="Chromosome"/>
</dbReference>
<keyword evidence="6" id="KW-1185">Reference proteome</keyword>
<dbReference type="SMART" id="SM00191">
    <property type="entry name" value="Int_alpha"/>
    <property type="match status" value="4"/>
</dbReference>
<organism evidence="5 6">
    <name type="scientific">Engelhardtia mirabilis</name>
    <dbReference type="NCBI Taxonomy" id="2528011"/>
    <lineage>
        <taxon>Bacteria</taxon>
        <taxon>Pseudomonadati</taxon>
        <taxon>Planctomycetota</taxon>
        <taxon>Planctomycetia</taxon>
        <taxon>Planctomycetia incertae sedis</taxon>
        <taxon>Engelhardtia</taxon>
    </lineage>
</organism>
<proteinExistence type="predicted"/>
<evidence type="ECO:0000313" key="6">
    <source>
        <dbReference type="Proteomes" id="UP000316921"/>
    </source>
</evidence>
<evidence type="ECO:0000313" key="5">
    <source>
        <dbReference type="EMBL" id="QDU65878.1"/>
    </source>
</evidence>
<dbReference type="InterPro" id="IPR013519">
    <property type="entry name" value="Int_alpha_beta-p"/>
</dbReference>
<dbReference type="InterPro" id="IPR011043">
    <property type="entry name" value="Gal_Oxase/kelch_b-propeller"/>
</dbReference>
<dbReference type="EMBL" id="CP036287">
    <property type="protein sequence ID" value="QDU65878.1"/>
    <property type="molecule type" value="Genomic_DNA"/>
</dbReference>
<name>A0A518BFX4_9BACT</name>
<feature type="chain" id="PRO_5021961253" description="Cortical protein marker for cell polarity" evidence="4">
    <location>
        <begin position="23"/>
        <end position="520"/>
    </location>
</feature>
<dbReference type="PANTHER" id="PTHR36220">
    <property type="entry name" value="UNNAMED PRODUCT"/>
    <property type="match status" value="1"/>
</dbReference>
<sequence length="520" mass="52676" precursor="true">MSCNHRWLLPVALAACPTLAEAQCIAQDLVPAPPLPEFSQLGQSVAFDGQTIAVGHTFVPAPSGEIGLVNLFGPGSGGLWIPTATVPGPATDPQSWFGRAVAVDGRWLAVGAPMESGTLPNSGAVYVYQLIGGQPVFFEKLRSTGRQLGRSLALEGGRLLAGGDDAAHVFELGPNGWIATQDLFAPPSPGAAEFGASVTLDGDTLAVGSPWFDAGPSLGQGNVGSVRLYDRVAGQWQFTQQFEGELAQGNFGQSVSLSGERLAVGAYRGGAGAIGASHTGAAFVFDRSGGAWVQQQKLLPSDSAPGDDFGWSVDLEGDRLLVGGIKSSGPGRAFVFDLVGSTWSEQQVVEPLALDGNGFGVAVAQSSGRCVVGSFSKSTRTQLLQQGEPLFACPDSISVASGGRQDLFVDGGAASAGLIYLVLGSASGTSPGIPLGGFLLPLVADGYFQLTLSEPSSGPLAGTLGVLDGSGFATAGVQVPAGLSPALVGVQLSHAACVLDPAGPPVVTLVSDAASLQLLP</sequence>
<dbReference type="SUPFAM" id="SSF50965">
    <property type="entry name" value="Galactose oxidase, central domain"/>
    <property type="match status" value="1"/>
</dbReference>
<keyword evidence="3" id="KW-0325">Glycoprotein</keyword>
<dbReference type="InterPro" id="IPR028994">
    <property type="entry name" value="Integrin_alpha_N"/>
</dbReference>